<reference evidence="2" key="1">
    <citation type="journal article" date="2020" name="Cell">
        <title>Large-Scale Comparative Analyses of Tick Genomes Elucidate Their Genetic Diversity and Vector Capacities.</title>
        <authorList>
            <consortium name="Tick Genome and Microbiome Consortium (TIGMIC)"/>
            <person name="Jia N."/>
            <person name="Wang J."/>
            <person name="Shi W."/>
            <person name="Du L."/>
            <person name="Sun Y."/>
            <person name="Zhan W."/>
            <person name="Jiang J.F."/>
            <person name="Wang Q."/>
            <person name="Zhang B."/>
            <person name="Ji P."/>
            <person name="Bell-Sakyi L."/>
            <person name="Cui X.M."/>
            <person name="Yuan T.T."/>
            <person name="Jiang B.G."/>
            <person name="Yang W.F."/>
            <person name="Lam T.T."/>
            <person name="Chang Q.C."/>
            <person name="Ding S.J."/>
            <person name="Wang X.J."/>
            <person name="Zhu J.G."/>
            <person name="Ruan X.D."/>
            <person name="Zhao L."/>
            <person name="Wei J.T."/>
            <person name="Ye R.Z."/>
            <person name="Que T.C."/>
            <person name="Du C.H."/>
            <person name="Zhou Y.H."/>
            <person name="Cheng J.X."/>
            <person name="Dai P.F."/>
            <person name="Guo W.B."/>
            <person name="Han X.H."/>
            <person name="Huang E.J."/>
            <person name="Li L.F."/>
            <person name="Wei W."/>
            <person name="Gao Y.C."/>
            <person name="Liu J.Z."/>
            <person name="Shao H.Z."/>
            <person name="Wang X."/>
            <person name="Wang C.C."/>
            <person name="Yang T.C."/>
            <person name="Huo Q.B."/>
            <person name="Li W."/>
            <person name="Chen H.Y."/>
            <person name="Chen S.E."/>
            <person name="Zhou L.G."/>
            <person name="Ni X.B."/>
            <person name="Tian J.H."/>
            <person name="Sheng Y."/>
            <person name="Liu T."/>
            <person name="Pan Y.S."/>
            <person name="Xia L.Y."/>
            <person name="Li J."/>
            <person name="Zhao F."/>
            <person name="Cao W.C."/>
        </authorList>
    </citation>
    <scope>NUCLEOTIDE SEQUENCE</scope>
    <source>
        <strain evidence="2">Rmic-2018</strain>
    </source>
</reference>
<feature type="region of interest" description="Disordered" evidence="1">
    <location>
        <begin position="61"/>
        <end position="93"/>
    </location>
</feature>
<organism evidence="2 3">
    <name type="scientific">Rhipicephalus microplus</name>
    <name type="common">Cattle tick</name>
    <name type="synonym">Boophilus microplus</name>
    <dbReference type="NCBI Taxonomy" id="6941"/>
    <lineage>
        <taxon>Eukaryota</taxon>
        <taxon>Metazoa</taxon>
        <taxon>Ecdysozoa</taxon>
        <taxon>Arthropoda</taxon>
        <taxon>Chelicerata</taxon>
        <taxon>Arachnida</taxon>
        <taxon>Acari</taxon>
        <taxon>Parasitiformes</taxon>
        <taxon>Ixodida</taxon>
        <taxon>Ixodoidea</taxon>
        <taxon>Ixodidae</taxon>
        <taxon>Rhipicephalinae</taxon>
        <taxon>Rhipicephalus</taxon>
        <taxon>Boophilus</taxon>
    </lineage>
</organism>
<dbReference type="EMBL" id="JABSTU010000004">
    <property type="protein sequence ID" value="KAH8033130.1"/>
    <property type="molecule type" value="Genomic_DNA"/>
</dbReference>
<proteinExistence type="predicted"/>
<protein>
    <submittedName>
        <fullName evidence="2">Uncharacterized protein</fullName>
    </submittedName>
</protein>
<name>A0A9J6EFT6_RHIMP</name>
<evidence type="ECO:0000313" key="2">
    <source>
        <dbReference type="EMBL" id="KAH8033130.1"/>
    </source>
</evidence>
<feature type="compositionally biased region" description="Low complexity" evidence="1">
    <location>
        <begin position="75"/>
        <end position="93"/>
    </location>
</feature>
<dbReference type="AlphaFoldDB" id="A0A9J6EFT6"/>
<dbReference type="Proteomes" id="UP000821866">
    <property type="component" value="Chromosome 2"/>
</dbReference>
<reference evidence="2" key="2">
    <citation type="submission" date="2021-09" db="EMBL/GenBank/DDBJ databases">
        <authorList>
            <person name="Jia N."/>
            <person name="Wang J."/>
            <person name="Shi W."/>
            <person name="Du L."/>
            <person name="Sun Y."/>
            <person name="Zhan W."/>
            <person name="Jiang J."/>
            <person name="Wang Q."/>
            <person name="Zhang B."/>
            <person name="Ji P."/>
            <person name="Sakyi L.B."/>
            <person name="Cui X."/>
            <person name="Yuan T."/>
            <person name="Jiang B."/>
            <person name="Yang W."/>
            <person name="Lam T.T.-Y."/>
            <person name="Chang Q."/>
            <person name="Ding S."/>
            <person name="Wang X."/>
            <person name="Zhu J."/>
            <person name="Ruan X."/>
            <person name="Zhao L."/>
            <person name="Wei J."/>
            <person name="Que T."/>
            <person name="Du C."/>
            <person name="Cheng J."/>
            <person name="Dai P."/>
            <person name="Han X."/>
            <person name="Huang E."/>
            <person name="Gao Y."/>
            <person name="Liu J."/>
            <person name="Shao H."/>
            <person name="Ye R."/>
            <person name="Li L."/>
            <person name="Wei W."/>
            <person name="Wang X."/>
            <person name="Wang C."/>
            <person name="Huo Q."/>
            <person name="Li W."/>
            <person name="Guo W."/>
            <person name="Chen H."/>
            <person name="Chen S."/>
            <person name="Zhou L."/>
            <person name="Zhou L."/>
            <person name="Ni X."/>
            <person name="Tian J."/>
            <person name="Zhou Y."/>
            <person name="Sheng Y."/>
            <person name="Liu T."/>
            <person name="Pan Y."/>
            <person name="Xia L."/>
            <person name="Li J."/>
            <person name="Zhao F."/>
            <person name="Cao W."/>
        </authorList>
    </citation>
    <scope>NUCLEOTIDE SEQUENCE</scope>
    <source>
        <strain evidence="2">Rmic-2018</strain>
        <tissue evidence="2">Larvae</tissue>
    </source>
</reference>
<comment type="caution">
    <text evidence="2">The sequence shown here is derived from an EMBL/GenBank/DDBJ whole genome shotgun (WGS) entry which is preliminary data.</text>
</comment>
<evidence type="ECO:0000313" key="3">
    <source>
        <dbReference type="Proteomes" id="UP000821866"/>
    </source>
</evidence>
<sequence>METNVRRAGFFRKLWQKLFRRVEDAYVVRQPPGTPSATASPARNTCLVEAVEITTPASLDVLRGPQDSNRKVQESSASDDASTTHATMTSVTTSASFQAAPLRRLPGSKEALLSSDGFSVFPYYSVNTDPLDVQLIEVECATINTGGDTTLHSGSVAEHVVEEDPRFMEGFWQWLRSTDDSVHDRLRKPMGVPVRLDPAVVCDMDSGPFDRSCHENVFFTVPSE</sequence>
<accession>A0A9J6EFT6</accession>
<evidence type="ECO:0000256" key="1">
    <source>
        <dbReference type="SAM" id="MobiDB-lite"/>
    </source>
</evidence>
<keyword evidence="3" id="KW-1185">Reference proteome</keyword>
<gene>
    <name evidence="2" type="ORF">HPB51_007747</name>
</gene>